<dbReference type="SUPFAM" id="SSF49879">
    <property type="entry name" value="SMAD/FHA domain"/>
    <property type="match status" value="1"/>
</dbReference>
<feature type="domain" description="FHA" evidence="2">
    <location>
        <begin position="115"/>
        <end position="184"/>
    </location>
</feature>
<dbReference type="GO" id="GO:0006406">
    <property type="term" value="P:mRNA export from nucleus"/>
    <property type="evidence" value="ECO:0007669"/>
    <property type="project" value="EnsemblFungi"/>
</dbReference>
<evidence type="ECO:0000313" key="3">
    <source>
        <dbReference type="EMBL" id="CEP62080.1"/>
    </source>
</evidence>
<dbReference type="AlphaFoldDB" id="A0A0C7MQD7"/>
<organism evidence="3 4">
    <name type="scientific">Lachancea lanzarotensis</name>
    <dbReference type="NCBI Taxonomy" id="1245769"/>
    <lineage>
        <taxon>Eukaryota</taxon>
        <taxon>Fungi</taxon>
        <taxon>Dikarya</taxon>
        <taxon>Ascomycota</taxon>
        <taxon>Saccharomycotina</taxon>
        <taxon>Saccharomycetes</taxon>
        <taxon>Saccharomycetales</taxon>
        <taxon>Saccharomycetaceae</taxon>
        <taxon>Lachancea</taxon>
    </lineage>
</organism>
<dbReference type="OrthoDB" id="444265at2759"/>
<feature type="region of interest" description="Disordered" evidence="1">
    <location>
        <begin position="1"/>
        <end position="31"/>
    </location>
</feature>
<proteinExistence type="predicted"/>
<accession>A0A0C7MQD7</accession>
<dbReference type="Pfam" id="PF00498">
    <property type="entry name" value="FHA"/>
    <property type="match status" value="1"/>
</dbReference>
<dbReference type="Gene3D" id="2.60.200.20">
    <property type="match status" value="1"/>
</dbReference>
<gene>
    <name evidence="3" type="ORF">LALA0_S04e07316g</name>
</gene>
<evidence type="ECO:0000313" key="4">
    <source>
        <dbReference type="Proteomes" id="UP000054304"/>
    </source>
</evidence>
<dbReference type="GO" id="GO:0000398">
    <property type="term" value="P:mRNA splicing, via spliceosome"/>
    <property type="evidence" value="ECO:0007669"/>
    <property type="project" value="EnsemblFungi"/>
</dbReference>
<dbReference type="InterPro" id="IPR008984">
    <property type="entry name" value="SMAD_FHA_dom_sf"/>
</dbReference>
<name>A0A0C7MQD7_9SACH</name>
<protein>
    <submittedName>
        <fullName evidence="3">LALA0S04e07316g1_1</fullName>
    </submittedName>
</protein>
<dbReference type="RefSeq" id="XP_022628310.1">
    <property type="nucleotide sequence ID" value="XM_022772891.1"/>
</dbReference>
<dbReference type="STRING" id="1245769.A0A0C7MQD7"/>
<dbReference type="EMBL" id="LN736363">
    <property type="protein sequence ID" value="CEP62080.1"/>
    <property type="molecule type" value="Genomic_DNA"/>
</dbReference>
<dbReference type="PROSITE" id="PS50006">
    <property type="entry name" value="FHA_DOMAIN"/>
    <property type="match status" value="1"/>
</dbReference>
<dbReference type="Proteomes" id="UP000054304">
    <property type="component" value="Unassembled WGS sequence"/>
</dbReference>
<dbReference type="PANTHER" id="PTHR23308">
    <property type="entry name" value="NUCLEAR INHIBITOR OF PROTEIN PHOSPHATASE-1"/>
    <property type="match status" value="1"/>
</dbReference>
<dbReference type="InterPro" id="IPR000253">
    <property type="entry name" value="FHA_dom"/>
</dbReference>
<dbReference type="HOGENOM" id="CLU_022457_1_3_1"/>
<sequence length="216" mass="24932">MAIQQDFNKRPFETEFGTDSQRKRFRSPNDAAGTSLRRKVVLPVFEPSGILALETHNKEGIQLLHTEPQDSISPQSFYKKYSLPLRKQTHFQAVLYRDSDENYLVQYNLLDRTNYLIGRKLNPDDEPSQQDENSEVVLADIPIPEETCSKQHCVIQFRNKNDQLKAYVIDLDSSNGTLLNDVALPRARYVELKNQDVIRFSTHDSDSDYFLVFTSA</sequence>
<evidence type="ECO:0000259" key="2">
    <source>
        <dbReference type="PROSITE" id="PS50006"/>
    </source>
</evidence>
<keyword evidence="4" id="KW-1185">Reference proteome</keyword>
<reference evidence="3 4" key="1">
    <citation type="submission" date="2014-12" db="EMBL/GenBank/DDBJ databases">
        <authorList>
            <person name="Neuveglise Cecile"/>
        </authorList>
    </citation>
    <scope>NUCLEOTIDE SEQUENCE [LARGE SCALE GENOMIC DNA]</scope>
    <source>
        <strain evidence="3 4">CBS 12615</strain>
    </source>
</reference>
<dbReference type="InterPro" id="IPR050923">
    <property type="entry name" value="Cell_Proc_Reg/RNA_Proc"/>
</dbReference>
<dbReference type="SMART" id="SM00240">
    <property type="entry name" value="FHA"/>
    <property type="match status" value="1"/>
</dbReference>
<dbReference type="GO" id="GO:0051237">
    <property type="term" value="P:maintenance of RNA location"/>
    <property type="evidence" value="ECO:0007669"/>
    <property type="project" value="EnsemblFungi"/>
</dbReference>
<evidence type="ECO:0000256" key="1">
    <source>
        <dbReference type="SAM" id="MobiDB-lite"/>
    </source>
</evidence>
<dbReference type="GeneID" id="34685529"/>
<dbReference type="GO" id="GO:0070274">
    <property type="term" value="C:RES complex"/>
    <property type="evidence" value="ECO:0007669"/>
    <property type="project" value="EnsemblFungi"/>
</dbReference>